<protein>
    <submittedName>
        <fullName evidence="2">Uncharacterized protein</fullName>
    </submittedName>
</protein>
<proteinExistence type="predicted"/>
<keyword evidence="3" id="KW-1185">Reference proteome</keyword>
<organism evidence="2 3">
    <name type="scientific">Chelativorans petroleitrophicus</name>
    <dbReference type="NCBI Taxonomy" id="2975484"/>
    <lineage>
        <taxon>Bacteria</taxon>
        <taxon>Pseudomonadati</taxon>
        <taxon>Pseudomonadota</taxon>
        <taxon>Alphaproteobacteria</taxon>
        <taxon>Hyphomicrobiales</taxon>
        <taxon>Phyllobacteriaceae</taxon>
        <taxon>Chelativorans</taxon>
    </lineage>
</organism>
<dbReference type="Proteomes" id="UP001149009">
    <property type="component" value="Unassembled WGS sequence"/>
</dbReference>
<reference evidence="2" key="1">
    <citation type="submission" date="2022-08" db="EMBL/GenBank/DDBJ databases">
        <title>Chelativorans sichuanense sp. nov., a paraffin oil-degrading bacterium isolated from a mixture of oil-based drill cuttings and paddy soil.</title>
        <authorList>
            <person name="Yu J."/>
            <person name="Liu H."/>
            <person name="Chen Q."/>
        </authorList>
    </citation>
    <scope>NUCLEOTIDE SEQUENCE</scope>
    <source>
        <strain evidence="2">SCAU 2101</strain>
    </source>
</reference>
<dbReference type="RefSeq" id="WP_261516046.1">
    <property type="nucleotide sequence ID" value="NZ_JAODNV010000013.1"/>
</dbReference>
<keyword evidence="1" id="KW-1133">Transmembrane helix</keyword>
<keyword evidence="1" id="KW-0472">Membrane</keyword>
<accession>A0A9X2X9U2</accession>
<keyword evidence="1" id="KW-0812">Transmembrane</keyword>
<feature type="transmembrane region" description="Helical" evidence="1">
    <location>
        <begin position="171"/>
        <end position="194"/>
    </location>
</feature>
<name>A0A9X2X9U2_9HYPH</name>
<evidence type="ECO:0000313" key="2">
    <source>
        <dbReference type="EMBL" id="MCT8991149.1"/>
    </source>
</evidence>
<evidence type="ECO:0000256" key="1">
    <source>
        <dbReference type="SAM" id="Phobius"/>
    </source>
</evidence>
<sequence>MSEAGQSAASVGNVRRLADVVREVKTAAADREDVVVEMREASRTRLELLAQELQPVFAEVPEDDPIFDFAVSSGQQPRLWIDAVAHVTLGHDRRTYRFLRDTRLGRVVLAESTEIKPIADQVTRYIAERLVERQRMVEGEVVALPRGPKAHSEDGQEKAAPAEGRPSVWKAFLGAIVLVLAGGVVGVASVLFFLSDRFPELQRLLELQ</sequence>
<gene>
    <name evidence="2" type="ORF">NYR54_12755</name>
</gene>
<evidence type="ECO:0000313" key="3">
    <source>
        <dbReference type="Proteomes" id="UP001149009"/>
    </source>
</evidence>
<dbReference type="AlphaFoldDB" id="A0A9X2X9U2"/>
<dbReference type="EMBL" id="JAODNV010000013">
    <property type="protein sequence ID" value="MCT8991149.1"/>
    <property type="molecule type" value="Genomic_DNA"/>
</dbReference>
<comment type="caution">
    <text evidence="2">The sequence shown here is derived from an EMBL/GenBank/DDBJ whole genome shotgun (WGS) entry which is preliminary data.</text>
</comment>